<dbReference type="AlphaFoldDB" id="A0AA88XDH9"/>
<accession>A0AA88XDH9</accession>
<evidence type="ECO:0000313" key="1">
    <source>
        <dbReference type="EMBL" id="KAK3083333.1"/>
    </source>
</evidence>
<dbReference type="Proteomes" id="UP001186944">
    <property type="component" value="Unassembled WGS sequence"/>
</dbReference>
<dbReference type="EMBL" id="VSWD01000014">
    <property type="protein sequence ID" value="KAK3083333.1"/>
    <property type="molecule type" value="Genomic_DNA"/>
</dbReference>
<protein>
    <submittedName>
        <fullName evidence="1">Uncharacterized protein</fullName>
    </submittedName>
</protein>
<evidence type="ECO:0000313" key="2">
    <source>
        <dbReference type="Proteomes" id="UP001186944"/>
    </source>
</evidence>
<comment type="caution">
    <text evidence="1">The sequence shown here is derived from an EMBL/GenBank/DDBJ whole genome shotgun (WGS) entry which is preliminary data.</text>
</comment>
<sequence length="174" mass="20458">MDVYSRLSDLQALHLAYSHNDMHENSRQMSFAEKVELFHNIRDRIVKSYKDTLGERQIATKWREEVANITSKTKAEVKNCYRTHLFLASFSGELWDALSGVLKPSKTKHISKNEKVKELTQYHFVNFSKVETTEERIKLLQQLSNKEITVEEFRDICVGLRYDHAFLVLNMTFI</sequence>
<keyword evidence="2" id="KW-1185">Reference proteome</keyword>
<organism evidence="1 2">
    <name type="scientific">Pinctada imbricata</name>
    <name type="common">Atlantic pearl-oyster</name>
    <name type="synonym">Pinctada martensii</name>
    <dbReference type="NCBI Taxonomy" id="66713"/>
    <lineage>
        <taxon>Eukaryota</taxon>
        <taxon>Metazoa</taxon>
        <taxon>Spiralia</taxon>
        <taxon>Lophotrochozoa</taxon>
        <taxon>Mollusca</taxon>
        <taxon>Bivalvia</taxon>
        <taxon>Autobranchia</taxon>
        <taxon>Pteriomorphia</taxon>
        <taxon>Pterioida</taxon>
        <taxon>Pterioidea</taxon>
        <taxon>Pteriidae</taxon>
        <taxon>Pinctada</taxon>
    </lineage>
</organism>
<proteinExistence type="predicted"/>
<name>A0AA88XDH9_PINIB</name>
<reference evidence="1" key="1">
    <citation type="submission" date="2019-08" db="EMBL/GenBank/DDBJ databases">
        <title>The improved chromosome-level genome for the pearl oyster Pinctada fucata martensii using PacBio sequencing and Hi-C.</title>
        <authorList>
            <person name="Zheng Z."/>
        </authorList>
    </citation>
    <scope>NUCLEOTIDE SEQUENCE</scope>
    <source>
        <strain evidence="1">ZZ-2019</strain>
        <tissue evidence="1">Adductor muscle</tissue>
    </source>
</reference>
<gene>
    <name evidence="1" type="ORF">FSP39_019784</name>
</gene>